<proteinExistence type="predicted"/>
<gene>
    <name evidence="2" type="ORF">OUZ56_022945</name>
</gene>
<protein>
    <recommendedName>
        <fullName evidence="4">Secreted protein</fullName>
    </recommendedName>
</protein>
<feature type="signal peptide" evidence="1">
    <location>
        <begin position="1"/>
        <end position="23"/>
    </location>
</feature>
<evidence type="ECO:0000313" key="2">
    <source>
        <dbReference type="EMBL" id="KAK4029988.1"/>
    </source>
</evidence>
<reference evidence="2 3" key="1">
    <citation type="journal article" date="2023" name="Nucleic Acids Res.">
        <title>The hologenome of Daphnia magna reveals possible DNA methylation and microbiome-mediated evolution of the host genome.</title>
        <authorList>
            <person name="Chaturvedi A."/>
            <person name="Li X."/>
            <person name="Dhandapani V."/>
            <person name="Marshall H."/>
            <person name="Kissane S."/>
            <person name="Cuenca-Cambronero M."/>
            <person name="Asole G."/>
            <person name="Calvet F."/>
            <person name="Ruiz-Romero M."/>
            <person name="Marangio P."/>
            <person name="Guigo R."/>
            <person name="Rago D."/>
            <person name="Mirbahai L."/>
            <person name="Eastwood N."/>
            <person name="Colbourne J.K."/>
            <person name="Zhou J."/>
            <person name="Mallon E."/>
            <person name="Orsini L."/>
        </authorList>
    </citation>
    <scope>NUCLEOTIDE SEQUENCE [LARGE SCALE GENOMIC DNA]</scope>
    <source>
        <strain evidence="2">LRV0_1</strain>
    </source>
</reference>
<evidence type="ECO:0000256" key="1">
    <source>
        <dbReference type="SAM" id="SignalP"/>
    </source>
</evidence>
<name>A0ABR0AXX6_9CRUS</name>
<keyword evidence="3" id="KW-1185">Reference proteome</keyword>
<dbReference type="EMBL" id="JAOYFB010000039">
    <property type="protein sequence ID" value="KAK4029988.1"/>
    <property type="molecule type" value="Genomic_DNA"/>
</dbReference>
<comment type="caution">
    <text evidence="2">The sequence shown here is derived from an EMBL/GenBank/DDBJ whole genome shotgun (WGS) entry which is preliminary data.</text>
</comment>
<accession>A0ABR0AXX6</accession>
<evidence type="ECO:0000313" key="3">
    <source>
        <dbReference type="Proteomes" id="UP001234178"/>
    </source>
</evidence>
<organism evidence="2 3">
    <name type="scientific">Daphnia magna</name>
    <dbReference type="NCBI Taxonomy" id="35525"/>
    <lineage>
        <taxon>Eukaryota</taxon>
        <taxon>Metazoa</taxon>
        <taxon>Ecdysozoa</taxon>
        <taxon>Arthropoda</taxon>
        <taxon>Crustacea</taxon>
        <taxon>Branchiopoda</taxon>
        <taxon>Diplostraca</taxon>
        <taxon>Cladocera</taxon>
        <taxon>Anomopoda</taxon>
        <taxon>Daphniidae</taxon>
        <taxon>Daphnia</taxon>
    </lineage>
</organism>
<keyword evidence="1" id="KW-0732">Signal</keyword>
<dbReference type="Proteomes" id="UP001234178">
    <property type="component" value="Unassembled WGS sequence"/>
</dbReference>
<sequence length="92" mass="10269">MVVGKLSVILFQLLLLPIIDVHLDQSAAASAVIQRLIVRLEEPSLPSSDNCTFFKQMEVQSAPFFFYIYGDGNSMSVKNALPTFSQLAFLRM</sequence>
<evidence type="ECO:0008006" key="4">
    <source>
        <dbReference type="Google" id="ProtNLM"/>
    </source>
</evidence>
<feature type="chain" id="PRO_5047481680" description="Secreted protein" evidence="1">
    <location>
        <begin position="24"/>
        <end position="92"/>
    </location>
</feature>